<name>A0ABX5XW62_9BACT</name>
<feature type="domain" description="Rhodanese" evidence="2">
    <location>
        <begin position="274"/>
        <end position="365"/>
    </location>
</feature>
<dbReference type="Pfam" id="PF00581">
    <property type="entry name" value="Rhodanese"/>
    <property type="match status" value="2"/>
</dbReference>
<gene>
    <name evidence="3" type="ORF">TBK1r_48180</name>
</gene>
<dbReference type="InterPro" id="IPR051682">
    <property type="entry name" value="Mito_Persulfide_Diox"/>
</dbReference>
<keyword evidence="1" id="KW-0479">Metal-binding</keyword>
<dbReference type="SUPFAM" id="SSF56281">
    <property type="entry name" value="Metallo-hydrolase/oxidoreductase"/>
    <property type="match status" value="1"/>
</dbReference>
<protein>
    <submittedName>
        <fullName evidence="3">Metallo-hydrolase</fullName>
        <ecNumber evidence="3">3.-.-.-</ecNumber>
    </submittedName>
</protein>
<reference evidence="3 4" key="1">
    <citation type="submission" date="2019-02" db="EMBL/GenBank/DDBJ databases">
        <title>Deep-cultivation of Planctomycetes and their phenomic and genomic characterization uncovers novel biology.</title>
        <authorList>
            <person name="Wiegand S."/>
            <person name="Jogler M."/>
            <person name="Boedeker C."/>
            <person name="Pinto D."/>
            <person name="Vollmers J."/>
            <person name="Rivas-Marin E."/>
            <person name="Kohn T."/>
            <person name="Peeters S.H."/>
            <person name="Heuer A."/>
            <person name="Rast P."/>
            <person name="Oberbeckmann S."/>
            <person name="Bunk B."/>
            <person name="Jeske O."/>
            <person name="Meyerdierks A."/>
            <person name="Storesund J.E."/>
            <person name="Kallscheuer N."/>
            <person name="Luecker S."/>
            <person name="Lage O.M."/>
            <person name="Pohl T."/>
            <person name="Merkel B.J."/>
            <person name="Hornburger P."/>
            <person name="Mueller R.-W."/>
            <person name="Bruemmer F."/>
            <person name="Labrenz M."/>
            <person name="Spormann A.M."/>
            <person name="Op den Camp H."/>
            <person name="Overmann J."/>
            <person name="Amann R."/>
            <person name="Jetten M.S.M."/>
            <person name="Mascher T."/>
            <person name="Medema M.H."/>
            <person name="Devos D.P."/>
            <person name="Kaster A.-K."/>
            <person name="Ovreas L."/>
            <person name="Rohde M."/>
            <person name="Galperin M.Y."/>
            <person name="Jogler C."/>
        </authorList>
    </citation>
    <scope>NUCLEOTIDE SEQUENCE [LARGE SCALE GENOMIC DNA]</scope>
    <source>
        <strain evidence="3 4">TBK1r</strain>
    </source>
</reference>
<proteinExistence type="predicted"/>
<evidence type="ECO:0000256" key="1">
    <source>
        <dbReference type="ARBA" id="ARBA00022723"/>
    </source>
</evidence>
<dbReference type="SUPFAM" id="SSF52821">
    <property type="entry name" value="Rhodanese/Cell cycle control phosphatase"/>
    <property type="match status" value="2"/>
</dbReference>
<dbReference type="GO" id="GO:0016787">
    <property type="term" value="F:hydrolase activity"/>
    <property type="evidence" value="ECO:0007669"/>
    <property type="project" value="UniProtKB-KW"/>
</dbReference>
<dbReference type="SMART" id="SM00450">
    <property type="entry name" value="RHOD"/>
    <property type="match status" value="2"/>
</dbReference>
<dbReference type="InterPro" id="IPR001763">
    <property type="entry name" value="Rhodanese-like_dom"/>
</dbReference>
<dbReference type="EC" id="3.-.-.-" evidence="3"/>
<dbReference type="CDD" id="cd00158">
    <property type="entry name" value="RHOD"/>
    <property type="match status" value="2"/>
</dbReference>
<organism evidence="3 4">
    <name type="scientific">Stieleria magnilauensis</name>
    <dbReference type="NCBI Taxonomy" id="2527963"/>
    <lineage>
        <taxon>Bacteria</taxon>
        <taxon>Pseudomonadati</taxon>
        <taxon>Planctomycetota</taxon>
        <taxon>Planctomycetia</taxon>
        <taxon>Pirellulales</taxon>
        <taxon>Pirellulaceae</taxon>
        <taxon>Stieleria</taxon>
    </lineage>
</organism>
<sequence length="472" mass="52342">MLLYQRFVPGLAIASYVVGDERSGQAVVVDPTRDVDDYIRYAKDNDLHIRHVLETHVHADYVCGSSELKARLGKDVEIHCSGAGDDEWTPPYADHVVSDGDEVAVGSVRLKAMHTPGHTPEHTSWALYDDSRSRDTPWLIFTGDFLFVGDVGRPDLLGKEAQQQLAHQLYQSVFERLSGWPDITEIFPGHGAGSLCGKAISSRRSSTVGYERRFNASLKEKPEAGWVADLLGDMPLTPPYFRRMKQVNSKGPKAIGNLQSGEQRWNAKSVHERVCDNCLIVDVRSKEAFSAAHIPGSINIPFGPTLPTWAGWVLPYDRPTLLVLDEPGRLQEVNTHLLRVGFDDVRGYLEGGIDAWETSGFELTTLKTQSVHELQKSISHSQDAITVLDVRTEKEWNSGHIDRALHIHGGTLQDRYSEISRDKPVAVICGSGYRGSIAASFLQREGYERVSNVMGGMSAWKAAELPTEKNNS</sequence>
<dbReference type="InterPro" id="IPR001279">
    <property type="entry name" value="Metallo-B-lactamas"/>
</dbReference>
<accession>A0ABX5XW62</accession>
<evidence type="ECO:0000259" key="2">
    <source>
        <dbReference type="PROSITE" id="PS50206"/>
    </source>
</evidence>
<dbReference type="SMART" id="SM00849">
    <property type="entry name" value="Lactamase_B"/>
    <property type="match status" value="1"/>
</dbReference>
<dbReference type="InterPro" id="IPR036873">
    <property type="entry name" value="Rhodanese-like_dom_sf"/>
</dbReference>
<dbReference type="Pfam" id="PF00753">
    <property type="entry name" value="Lactamase_B"/>
    <property type="match status" value="1"/>
</dbReference>
<dbReference type="CDD" id="cd07724">
    <property type="entry name" value="POD-like_MBL-fold"/>
    <property type="match status" value="1"/>
</dbReference>
<keyword evidence="3" id="KW-0378">Hydrolase</keyword>
<keyword evidence="4" id="KW-1185">Reference proteome</keyword>
<dbReference type="PROSITE" id="PS50206">
    <property type="entry name" value="RHODANESE_3"/>
    <property type="match status" value="2"/>
</dbReference>
<dbReference type="PANTHER" id="PTHR43084">
    <property type="entry name" value="PERSULFIDE DIOXYGENASE ETHE1"/>
    <property type="match status" value="1"/>
</dbReference>
<dbReference type="Gene3D" id="3.60.15.10">
    <property type="entry name" value="Ribonuclease Z/Hydroxyacylglutathione hydrolase-like"/>
    <property type="match status" value="1"/>
</dbReference>
<dbReference type="InterPro" id="IPR036866">
    <property type="entry name" value="RibonucZ/Hydroxyglut_hydro"/>
</dbReference>
<feature type="domain" description="Rhodanese" evidence="2">
    <location>
        <begin position="381"/>
        <end position="469"/>
    </location>
</feature>
<dbReference type="Proteomes" id="UP000318081">
    <property type="component" value="Chromosome"/>
</dbReference>
<dbReference type="PANTHER" id="PTHR43084:SF1">
    <property type="entry name" value="PERSULFIDE DIOXYGENASE ETHE1, MITOCHONDRIAL"/>
    <property type="match status" value="1"/>
</dbReference>
<evidence type="ECO:0000313" key="3">
    <source>
        <dbReference type="EMBL" id="QDV85802.1"/>
    </source>
</evidence>
<dbReference type="RefSeq" id="WP_145216023.1">
    <property type="nucleotide sequence ID" value="NZ_CP036432.1"/>
</dbReference>
<dbReference type="Gene3D" id="3.40.250.10">
    <property type="entry name" value="Rhodanese-like domain"/>
    <property type="match status" value="2"/>
</dbReference>
<dbReference type="InterPro" id="IPR044528">
    <property type="entry name" value="POD-like_MBL-fold"/>
</dbReference>
<dbReference type="EMBL" id="CP036432">
    <property type="protein sequence ID" value="QDV85802.1"/>
    <property type="molecule type" value="Genomic_DNA"/>
</dbReference>
<evidence type="ECO:0000313" key="4">
    <source>
        <dbReference type="Proteomes" id="UP000318081"/>
    </source>
</evidence>